<evidence type="ECO:0000256" key="4">
    <source>
        <dbReference type="ARBA" id="ARBA00023136"/>
    </source>
</evidence>
<keyword evidence="2 7" id="KW-0812">Transmembrane</keyword>
<feature type="compositionally biased region" description="Basic and acidic residues" evidence="6">
    <location>
        <begin position="848"/>
        <end position="869"/>
    </location>
</feature>
<comment type="caution">
    <text evidence="11">The sequence shown here is derived from an EMBL/GenBank/DDBJ whole genome shotgun (WGS) entry which is preliminary data.</text>
</comment>
<dbReference type="InterPro" id="IPR018823">
    <property type="entry name" value="ArAE_2_N"/>
</dbReference>
<feature type="transmembrane region" description="Helical" evidence="7">
    <location>
        <begin position="778"/>
        <end position="802"/>
    </location>
</feature>
<evidence type="ECO:0000256" key="6">
    <source>
        <dbReference type="SAM" id="MobiDB-lite"/>
    </source>
</evidence>
<comment type="subcellular location">
    <subcellularLocation>
        <location evidence="1">Membrane</location>
        <topology evidence="1">Multi-pass membrane protein</topology>
    </subcellularLocation>
</comment>
<feature type="transmembrane region" description="Helical" evidence="7">
    <location>
        <begin position="425"/>
        <end position="442"/>
    </location>
</feature>
<evidence type="ECO:0000259" key="9">
    <source>
        <dbReference type="Pfam" id="PF10337"/>
    </source>
</evidence>
<dbReference type="Pfam" id="PF10337">
    <property type="entry name" value="ArAE_2_N"/>
    <property type="match status" value="1"/>
</dbReference>
<feature type="transmembrane region" description="Helical" evidence="7">
    <location>
        <begin position="948"/>
        <end position="969"/>
    </location>
</feature>
<dbReference type="InterPro" id="IPR019410">
    <property type="entry name" value="Methyltransf_16"/>
</dbReference>
<feature type="transmembrane region" description="Helical" evidence="7">
    <location>
        <begin position="975"/>
        <end position="994"/>
    </location>
</feature>
<proteinExistence type="predicted"/>
<dbReference type="Pfam" id="PF13515">
    <property type="entry name" value="FUSC_2"/>
    <property type="match status" value="1"/>
</dbReference>
<keyword evidence="5" id="KW-0175">Coiled coil</keyword>
<dbReference type="Pfam" id="PF10294">
    <property type="entry name" value="Methyltransf_16"/>
    <property type="match status" value="1"/>
</dbReference>
<evidence type="ECO:0000259" key="10">
    <source>
        <dbReference type="Pfam" id="PF13515"/>
    </source>
</evidence>
<feature type="region of interest" description="Disordered" evidence="6">
    <location>
        <begin position="830"/>
        <end position="872"/>
    </location>
</feature>
<gene>
    <name evidence="11" type="ORF">LENED_003953</name>
</gene>
<feature type="domain" description="DUF2421" evidence="8">
    <location>
        <begin position="1061"/>
        <end position="1323"/>
    </location>
</feature>
<feature type="transmembrane region" description="Helical" evidence="7">
    <location>
        <begin position="1001"/>
        <end position="1022"/>
    </location>
</feature>
<feature type="coiled-coil region" evidence="5">
    <location>
        <begin position="720"/>
        <end position="747"/>
    </location>
</feature>
<feature type="transmembrane region" description="Helical" evidence="7">
    <location>
        <begin position="348"/>
        <end position="372"/>
    </location>
</feature>
<dbReference type="SUPFAM" id="SSF53335">
    <property type="entry name" value="S-adenosyl-L-methionine-dependent methyltransferases"/>
    <property type="match status" value="1"/>
</dbReference>
<dbReference type="GO" id="GO:0008757">
    <property type="term" value="F:S-adenosylmethionine-dependent methyltransferase activity"/>
    <property type="evidence" value="ECO:0007669"/>
    <property type="project" value="UniProtKB-ARBA"/>
</dbReference>
<evidence type="ECO:0000256" key="3">
    <source>
        <dbReference type="ARBA" id="ARBA00022989"/>
    </source>
</evidence>
<evidence type="ECO:0008006" key="13">
    <source>
        <dbReference type="Google" id="ProtNLM"/>
    </source>
</evidence>
<dbReference type="EMBL" id="BDGU01000093">
    <property type="protein sequence ID" value="GAW02306.1"/>
    <property type="molecule type" value="Genomic_DNA"/>
</dbReference>
<feature type="domain" description="Putative ER transporter 6TM N-terminal" evidence="9">
    <location>
        <begin position="288"/>
        <end position="747"/>
    </location>
</feature>
<feature type="transmembrane region" description="Helical" evidence="7">
    <location>
        <begin position="1072"/>
        <end position="1091"/>
    </location>
</feature>
<reference evidence="11 12" key="2">
    <citation type="submission" date="2017-02" db="EMBL/GenBank/DDBJ databases">
        <title>A genome survey and senescence transcriptome analysis in Lentinula edodes.</title>
        <authorList>
            <person name="Sakamoto Y."/>
            <person name="Nakade K."/>
            <person name="Sato S."/>
            <person name="Yoshida Y."/>
            <person name="Miyazaki K."/>
            <person name="Natsume S."/>
            <person name="Konno N."/>
        </authorList>
    </citation>
    <scope>NUCLEOTIDE SEQUENCE [LARGE SCALE GENOMIC DNA]</scope>
    <source>
        <strain evidence="11 12">NBRC 111202</strain>
    </source>
</reference>
<evidence type="ECO:0000259" key="8">
    <source>
        <dbReference type="Pfam" id="PF10334"/>
    </source>
</evidence>
<reference evidence="11 12" key="1">
    <citation type="submission" date="2016-08" db="EMBL/GenBank/DDBJ databases">
        <authorList>
            <consortium name="Lentinula edodes genome sequencing consortium"/>
            <person name="Sakamoto Y."/>
            <person name="Nakade K."/>
            <person name="Sato S."/>
            <person name="Yoshida Y."/>
            <person name="Miyazaki K."/>
            <person name="Natsume S."/>
            <person name="Konno N."/>
        </authorList>
    </citation>
    <scope>NUCLEOTIDE SEQUENCE [LARGE SCALE GENOMIC DNA]</scope>
    <source>
        <strain evidence="11 12">NBRC 111202</strain>
    </source>
</reference>
<feature type="transmembrane region" description="Helical" evidence="7">
    <location>
        <begin position="481"/>
        <end position="500"/>
    </location>
</feature>
<evidence type="ECO:0000313" key="11">
    <source>
        <dbReference type="EMBL" id="GAW02306.1"/>
    </source>
</evidence>
<dbReference type="STRING" id="5353.A0A1Q3E582"/>
<evidence type="ECO:0000313" key="12">
    <source>
        <dbReference type="Proteomes" id="UP000188533"/>
    </source>
</evidence>
<evidence type="ECO:0000256" key="1">
    <source>
        <dbReference type="ARBA" id="ARBA00004141"/>
    </source>
</evidence>
<dbReference type="InterPro" id="IPR029063">
    <property type="entry name" value="SAM-dependent_MTases_sf"/>
</dbReference>
<keyword evidence="3 7" id="KW-1133">Transmembrane helix</keyword>
<dbReference type="GO" id="GO:0016020">
    <property type="term" value="C:membrane"/>
    <property type="evidence" value="ECO:0007669"/>
    <property type="project" value="UniProtKB-SubCell"/>
</dbReference>
<feature type="domain" description="Integral membrane bound transporter" evidence="10">
    <location>
        <begin position="923"/>
        <end position="1056"/>
    </location>
</feature>
<feature type="transmembrane region" description="Helical" evidence="7">
    <location>
        <begin position="1042"/>
        <end position="1060"/>
    </location>
</feature>
<sequence>MQPAHETKHQSTLEYSFSPQLTLHLAQKSHSDDYSSIGTTGTTLWLGAQCLSAYIAQYHKPSRNTSNARAIELGSGIGLSALVLSALGYSTVYATDTKLVISSVLARNIESNFHVAAKPSREILVRELDWHVLPENWNWDNDCAIASNTPRLSDGTNVLSSPFNLIITSDTSLAACKLESKSSRPPCSPLILLCLERRDPAFIDSVLSSARDQWSFSTEQVPKRKLAKQTFIPLMTIGDARKEPSSNDSSDSGMKQHPSTEKHLTGTEAASSGVSEPQSKLHVFLATLPLWVSSNLTKPRSLKTLLRCWLASWVGFIIILPDASLNVLGTAGFFAMLCSFFLPPNLPVQLFCFMMLTLVVGLCFSWGIGIAAMRAANAVRSTAHIQAVALQIQQSIKSNPTFQADPTLALTTAIYNGKFLDIRASVIYGCFLGFFAFIYGLIRAYIPVLTFTSIFATIGLDIFCTFGPLLPTAEYTLLKTFLISVGCYTGIALITTLFVFPETMSHSALRSVCEQLDRVEKFVTMQGEVLKTVDREDGQAGIDMFKPGTLLLTKLDGIKTMMVAVMRQLNATSGMISLEFSYGKWSSDDVKDLITPLRGIVARSIGLDSFSKIVWRTTDLAEDPPNTTTTLNPSNKTFTSVDPSINAYNDAHLLRQMTSQTLQYENSHHLRIVDILPLAETATFELRKAIVTAVAVTRKNLDNVNRHRWTRHPDIDGELIRELDAAYESLTAALKDFTQDNQNAKRMQILKPFLALLQKEDGTVLTKSEQEALPFRSLFIAFVLGTNLVSLSEAVIAMMNIVRTTTAKRQQNRLWAPKGLRKIGKLLRGAGGSGEEADGGQAFGEDAIPSKEDFDDTGSEKSHKLDPDSRPPTNIFQKIMNKLHGLYRWCGTPEAKFAFKYAFISIATWIPAVVNNSANFYYEEKGVWALIMAQTTLNIYASDQVFNLVIRLIGTFVGAILGLAAWYIGNGNGVGNPYGAAAVTAVFMPPLLFVRNFAPQRYLPGVLLGCATFALVMGYSWVDGHVAQFSSPGIGWSIAWKRFTLVIIGSTAAFIIMMLPPSSGRKAVRLRNASVITGLGNLYSFLMSTWLSDAPLSNKAVEPESDSSTTLDDNRDTQKQLDAEATPAPSQPDPSHPIHSVRWLDKFRVRLLSLSDELNALKQLTMTATWEGSIRGKWPAEEYTALLDAEGEMLIGLALLGGALAHLTDESRVAFMHNTRVLNPNLIADVMTAFSLISQSLRNGEPLHQVLPQSLVGRLLYHHYNHHNLHEGLPDRAHGGDGITVETLSSLDYMFYATGIVAVFLVLKSVDDLQKITRRLCGEVPFEGFEKWRSQFESAHATS</sequence>
<evidence type="ECO:0000256" key="7">
    <source>
        <dbReference type="SAM" id="Phobius"/>
    </source>
</evidence>
<dbReference type="PANTHER" id="PTHR37994:SF3">
    <property type="entry name" value="ER TRANSPORTER 6TM N-TERMINAL DOMAIN-CONTAINING PROTEIN"/>
    <property type="match status" value="1"/>
</dbReference>
<dbReference type="InterPro" id="IPR049453">
    <property type="entry name" value="Memb_transporter_dom"/>
</dbReference>
<feature type="transmembrane region" description="Helical" evidence="7">
    <location>
        <begin position="448"/>
        <end position="469"/>
    </location>
</feature>
<dbReference type="Pfam" id="PF10334">
    <property type="entry name" value="BRE4"/>
    <property type="match status" value="1"/>
</dbReference>
<dbReference type="Proteomes" id="UP000188533">
    <property type="component" value="Unassembled WGS sequence"/>
</dbReference>
<dbReference type="Gene3D" id="3.40.50.150">
    <property type="entry name" value="Vaccinia Virus protein VP39"/>
    <property type="match status" value="1"/>
</dbReference>
<feature type="region of interest" description="Disordered" evidence="6">
    <location>
        <begin position="1099"/>
        <end position="1138"/>
    </location>
</feature>
<dbReference type="PANTHER" id="PTHR37994">
    <property type="entry name" value="ARAE_2_N DOMAIN-CONTAINING PROTEIN-RELATED"/>
    <property type="match status" value="1"/>
</dbReference>
<dbReference type="InterPro" id="IPR018820">
    <property type="entry name" value="BRE4-related_DUF2421"/>
</dbReference>
<feature type="region of interest" description="Disordered" evidence="6">
    <location>
        <begin position="239"/>
        <end position="274"/>
    </location>
</feature>
<organism evidence="11 12">
    <name type="scientific">Lentinula edodes</name>
    <name type="common">Shiitake mushroom</name>
    <name type="synonym">Lentinus edodes</name>
    <dbReference type="NCBI Taxonomy" id="5353"/>
    <lineage>
        <taxon>Eukaryota</taxon>
        <taxon>Fungi</taxon>
        <taxon>Dikarya</taxon>
        <taxon>Basidiomycota</taxon>
        <taxon>Agaricomycotina</taxon>
        <taxon>Agaricomycetes</taxon>
        <taxon>Agaricomycetidae</taxon>
        <taxon>Agaricales</taxon>
        <taxon>Marasmiineae</taxon>
        <taxon>Omphalotaceae</taxon>
        <taxon>Lentinula</taxon>
    </lineage>
</organism>
<keyword evidence="12" id="KW-1185">Reference proteome</keyword>
<feature type="transmembrane region" description="Helical" evidence="7">
    <location>
        <begin position="309"/>
        <end position="342"/>
    </location>
</feature>
<evidence type="ECO:0000256" key="2">
    <source>
        <dbReference type="ARBA" id="ARBA00022692"/>
    </source>
</evidence>
<keyword evidence="4 7" id="KW-0472">Membrane</keyword>
<evidence type="ECO:0000256" key="5">
    <source>
        <dbReference type="SAM" id="Coils"/>
    </source>
</evidence>
<accession>A0A1Q3E582</accession>
<feature type="compositionally biased region" description="Basic and acidic residues" evidence="6">
    <location>
        <begin position="1112"/>
        <end position="1122"/>
    </location>
</feature>
<name>A0A1Q3E582_LENED</name>
<protein>
    <recommendedName>
        <fullName evidence="13">DUF2421 domain-containing protein</fullName>
    </recommendedName>
</protein>